<dbReference type="AlphaFoldDB" id="B3QS52"/>
<dbReference type="Proteomes" id="UP000001208">
    <property type="component" value="Chromosome"/>
</dbReference>
<dbReference type="OrthoDB" id="1525228at2"/>
<dbReference type="PANTHER" id="PTHR36539">
    <property type="entry name" value="ETHANOLAMINE UTILIZATION PROTEIN EUTN"/>
    <property type="match status" value="1"/>
</dbReference>
<name>B3QS52_CHLT3</name>
<accession>B3QS52</accession>
<reference evidence="3 4" key="1">
    <citation type="submission" date="2008-06" db="EMBL/GenBank/DDBJ databases">
        <title>Complete sequence of Chloroherpeton thalassium ATCC 35110.</title>
        <authorList>
            <consortium name="US DOE Joint Genome Institute"/>
            <person name="Lucas S."/>
            <person name="Copeland A."/>
            <person name="Lapidus A."/>
            <person name="Glavina del Rio T."/>
            <person name="Dalin E."/>
            <person name="Tice H."/>
            <person name="Bruce D."/>
            <person name="Goodwin L."/>
            <person name="Pitluck S."/>
            <person name="Schmutz J."/>
            <person name="Larimer F."/>
            <person name="Land M."/>
            <person name="Hauser L."/>
            <person name="Kyrpides N."/>
            <person name="Mikhailova N."/>
            <person name="Liu Z."/>
            <person name="Li T."/>
            <person name="Zhao F."/>
            <person name="Overmann J."/>
            <person name="Bryant D.A."/>
            <person name="Richardson P."/>
        </authorList>
    </citation>
    <scope>NUCLEOTIDE SEQUENCE [LARGE SCALE GENOMIC DNA]</scope>
    <source>
        <strain evidence="4">ATCC 35110 / GB-78</strain>
    </source>
</reference>
<dbReference type="InterPro" id="IPR004992">
    <property type="entry name" value="EutN_CcmL"/>
</dbReference>
<dbReference type="InterPro" id="IPR036677">
    <property type="entry name" value="EutN_CcmL_sf"/>
</dbReference>
<dbReference type="Gene3D" id="2.40.50.220">
    <property type="entry name" value="EutN/Ccml"/>
    <property type="match status" value="1"/>
</dbReference>
<dbReference type="Pfam" id="PF03319">
    <property type="entry name" value="EutN_CcmL"/>
    <property type="match status" value="1"/>
</dbReference>
<gene>
    <name evidence="3" type="ordered locus">Ctha_1538</name>
</gene>
<evidence type="ECO:0000313" key="4">
    <source>
        <dbReference type="Proteomes" id="UP000001208"/>
    </source>
</evidence>
<dbReference type="CDD" id="cd01614">
    <property type="entry name" value="EutN_CcmL"/>
    <property type="match status" value="1"/>
</dbReference>
<dbReference type="HOGENOM" id="CLU_148498_2_1_10"/>
<dbReference type="eggNOG" id="COG4576">
    <property type="taxonomic scope" value="Bacteria"/>
</dbReference>
<sequence>MLLCRVIGSVVSTHKNKNLAQAKLLFVKPVDVNQKFTKEREFIAIDTVDAGEGDLVLVAQEGSVVKQIMQSKFVPANAIILGVVDGLHICESETAAS</sequence>
<dbReference type="STRING" id="517418.Ctha_1538"/>
<evidence type="ECO:0000313" key="3">
    <source>
        <dbReference type="EMBL" id="ACF13997.1"/>
    </source>
</evidence>
<comment type="subcellular location">
    <subcellularLocation>
        <location evidence="1">Bacterial microcompartment</location>
    </subcellularLocation>
</comment>
<dbReference type="RefSeq" id="WP_012500081.1">
    <property type="nucleotide sequence ID" value="NC_011026.1"/>
</dbReference>
<keyword evidence="2" id="KW-1283">Bacterial microcompartment</keyword>
<proteinExistence type="predicted"/>
<dbReference type="EMBL" id="CP001100">
    <property type="protein sequence ID" value="ACF13997.1"/>
    <property type="molecule type" value="Genomic_DNA"/>
</dbReference>
<dbReference type="PANTHER" id="PTHR36539:SF1">
    <property type="entry name" value="BACTERIAL MICROCOMPARTMENT SHELL VERTEX PROTEIN EUTN"/>
    <property type="match status" value="1"/>
</dbReference>
<evidence type="ECO:0000256" key="2">
    <source>
        <dbReference type="ARBA" id="ARBA00024446"/>
    </source>
</evidence>
<dbReference type="SUPFAM" id="SSF159133">
    <property type="entry name" value="EutN/CcmL-like"/>
    <property type="match status" value="1"/>
</dbReference>
<dbReference type="GO" id="GO:0031469">
    <property type="term" value="C:bacterial microcompartment"/>
    <property type="evidence" value="ECO:0007669"/>
    <property type="project" value="UniProtKB-SubCell"/>
</dbReference>
<evidence type="ECO:0000256" key="1">
    <source>
        <dbReference type="ARBA" id="ARBA00024322"/>
    </source>
</evidence>
<dbReference type="PROSITE" id="PS51932">
    <property type="entry name" value="BMV"/>
    <property type="match status" value="1"/>
</dbReference>
<protein>
    <submittedName>
        <fullName evidence="3">Ethanolamine utilization protein EutN/carboxysome structural protein Ccml</fullName>
    </submittedName>
</protein>
<dbReference type="KEGG" id="cts:Ctha_1538"/>
<organism evidence="3 4">
    <name type="scientific">Chloroherpeton thalassium (strain ATCC 35110 / GB-78)</name>
    <dbReference type="NCBI Taxonomy" id="517418"/>
    <lineage>
        <taxon>Bacteria</taxon>
        <taxon>Pseudomonadati</taxon>
        <taxon>Chlorobiota</taxon>
        <taxon>Chlorobiia</taxon>
        <taxon>Chlorobiales</taxon>
        <taxon>Chloroherpetonaceae</taxon>
        <taxon>Chloroherpeton</taxon>
    </lineage>
</organism>
<keyword evidence="4" id="KW-1185">Reference proteome</keyword>